<dbReference type="EMBL" id="CAJOBQ010002881">
    <property type="protein sequence ID" value="CAF4583544.1"/>
    <property type="molecule type" value="Genomic_DNA"/>
</dbReference>
<accession>A0A821APG4</accession>
<dbReference type="AlphaFoldDB" id="A0A821APG4"/>
<proteinExistence type="predicted"/>
<evidence type="ECO:0000313" key="1">
    <source>
        <dbReference type="EMBL" id="CAF4583544.1"/>
    </source>
</evidence>
<evidence type="ECO:0000313" key="2">
    <source>
        <dbReference type="Proteomes" id="UP000663862"/>
    </source>
</evidence>
<sequence>MTQLKKFTFCINTEVFNDEVRAELSSNEDIQLSFIGRGYQQVTSSSFSSILIYISNGHAQQDKQRSSTFLNLQYAHVDYAELFLLQNNAHLPRLLNLRIEYESLTTITNNFTNNVTYFNFDRLRSLDVCQPFVRPEKFHQYFPLL</sequence>
<organism evidence="1 2">
    <name type="scientific">Rotaria socialis</name>
    <dbReference type="NCBI Taxonomy" id="392032"/>
    <lineage>
        <taxon>Eukaryota</taxon>
        <taxon>Metazoa</taxon>
        <taxon>Spiralia</taxon>
        <taxon>Gnathifera</taxon>
        <taxon>Rotifera</taxon>
        <taxon>Eurotatoria</taxon>
        <taxon>Bdelloidea</taxon>
        <taxon>Philodinida</taxon>
        <taxon>Philodinidae</taxon>
        <taxon>Rotaria</taxon>
    </lineage>
</organism>
<gene>
    <name evidence="1" type="ORF">TSG867_LOCUS26731</name>
</gene>
<comment type="caution">
    <text evidence="1">The sequence shown here is derived from an EMBL/GenBank/DDBJ whole genome shotgun (WGS) entry which is preliminary data.</text>
</comment>
<reference evidence="1" key="1">
    <citation type="submission" date="2021-02" db="EMBL/GenBank/DDBJ databases">
        <authorList>
            <person name="Nowell W R."/>
        </authorList>
    </citation>
    <scope>NUCLEOTIDE SEQUENCE</scope>
</reference>
<dbReference type="Proteomes" id="UP000663862">
    <property type="component" value="Unassembled WGS sequence"/>
</dbReference>
<name>A0A821APG4_9BILA</name>
<protein>
    <submittedName>
        <fullName evidence="1">Uncharacterized protein</fullName>
    </submittedName>
</protein>